<feature type="compositionally biased region" description="Polar residues" evidence="2">
    <location>
        <begin position="347"/>
        <end position="360"/>
    </location>
</feature>
<feature type="compositionally biased region" description="Polar residues" evidence="2">
    <location>
        <begin position="855"/>
        <end position="866"/>
    </location>
</feature>
<name>A0A9W8E111_9FUNG</name>
<proteinExistence type="predicted"/>
<evidence type="ECO:0000256" key="1">
    <source>
        <dbReference type="PROSITE-ProRule" id="PRU00023"/>
    </source>
</evidence>
<organism evidence="3 4">
    <name type="scientific">Dispira parvispora</name>
    <dbReference type="NCBI Taxonomy" id="1520584"/>
    <lineage>
        <taxon>Eukaryota</taxon>
        <taxon>Fungi</taxon>
        <taxon>Fungi incertae sedis</taxon>
        <taxon>Zoopagomycota</taxon>
        <taxon>Kickxellomycotina</taxon>
        <taxon>Dimargaritomycetes</taxon>
        <taxon>Dimargaritales</taxon>
        <taxon>Dimargaritaceae</taxon>
        <taxon>Dispira</taxon>
    </lineage>
</organism>
<dbReference type="PROSITE" id="PS50088">
    <property type="entry name" value="ANK_REPEAT"/>
    <property type="match status" value="1"/>
</dbReference>
<keyword evidence="1" id="KW-0040">ANK repeat</keyword>
<accession>A0A9W8E111</accession>
<keyword evidence="4" id="KW-1185">Reference proteome</keyword>
<feature type="repeat" description="ANK" evidence="1">
    <location>
        <begin position="96"/>
        <end position="128"/>
    </location>
</feature>
<comment type="caution">
    <text evidence="3">The sequence shown here is derived from an EMBL/GenBank/DDBJ whole genome shotgun (WGS) entry which is preliminary data.</text>
</comment>
<evidence type="ECO:0000313" key="3">
    <source>
        <dbReference type="EMBL" id="KAJ1955812.1"/>
    </source>
</evidence>
<feature type="region of interest" description="Disordered" evidence="2">
    <location>
        <begin position="724"/>
        <end position="819"/>
    </location>
</feature>
<feature type="compositionally biased region" description="Polar residues" evidence="2">
    <location>
        <begin position="907"/>
        <end position="920"/>
    </location>
</feature>
<dbReference type="PROSITE" id="PS50297">
    <property type="entry name" value="ANK_REP_REGION"/>
    <property type="match status" value="1"/>
</dbReference>
<feature type="compositionally biased region" description="Low complexity" evidence="2">
    <location>
        <begin position="469"/>
        <end position="485"/>
    </location>
</feature>
<feature type="non-terminal residue" evidence="3">
    <location>
        <position position="975"/>
    </location>
</feature>
<feature type="region of interest" description="Disordered" evidence="2">
    <location>
        <begin position="347"/>
        <end position="368"/>
    </location>
</feature>
<feature type="region of interest" description="Disordered" evidence="2">
    <location>
        <begin position="287"/>
        <end position="319"/>
    </location>
</feature>
<dbReference type="OrthoDB" id="2123378at2759"/>
<dbReference type="InterPro" id="IPR002110">
    <property type="entry name" value="Ankyrin_rpt"/>
</dbReference>
<protein>
    <submittedName>
        <fullName evidence="3">Uncharacterized protein</fullName>
    </submittedName>
</protein>
<feature type="compositionally biased region" description="Low complexity" evidence="2">
    <location>
        <begin position="796"/>
        <end position="812"/>
    </location>
</feature>
<feature type="compositionally biased region" description="Basic and acidic residues" evidence="2">
    <location>
        <begin position="867"/>
        <end position="877"/>
    </location>
</feature>
<evidence type="ECO:0000313" key="4">
    <source>
        <dbReference type="Proteomes" id="UP001150925"/>
    </source>
</evidence>
<reference evidence="3" key="1">
    <citation type="submission" date="2022-07" db="EMBL/GenBank/DDBJ databases">
        <title>Phylogenomic reconstructions and comparative analyses of Kickxellomycotina fungi.</title>
        <authorList>
            <person name="Reynolds N.K."/>
            <person name="Stajich J.E."/>
            <person name="Barry K."/>
            <person name="Grigoriev I.V."/>
            <person name="Crous P."/>
            <person name="Smith M.E."/>
        </authorList>
    </citation>
    <scope>NUCLEOTIDE SEQUENCE</scope>
    <source>
        <strain evidence="3">RSA 1196</strain>
    </source>
</reference>
<dbReference type="Gene3D" id="1.25.40.20">
    <property type="entry name" value="Ankyrin repeat-containing domain"/>
    <property type="match status" value="1"/>
</dbReference>
<gene>
    <name evidence="3" type="ORF">IWQ62_005444</name>
</gene>
<dbReference type="Proteomes" id="UP001150925">
    <property type="component" value="Unassembled WGS sequence"/>
</dbReference>
<dbReference type="EMBL" id="JANBPY010002250">
    <property type="protein sequence ID" value="KAJ1955812.1"/>
    <property type="molecule type" value="Genomic_DNA"/>
</dbReference>
<dbReference type="AlphaFoldDB" id="A0A9W8E111"/>
<feature type="compositionally biased region" description="Polar residues" evidence="2">
    <location>
        <begin position="412"/>
        <end position="422"/>
    </location>
</feature>
<feature type="region of interest" description="Disordered" evidence="2">
    <location>
        <begin position="198"/>
        <end position="226"/>
    </location>
</feature>
<feature type="compositionally biased region" description="Polar residues" evidence="2">
    <location>
        <begin position="287"/>
        <end position="302"/>
    </location>
</feature>
<evidence type="ECO:0000256" key="2">
    <source>
        <dbReference type="SAM" id="MobiDB-lite"/>
    </source>
</evidence>
<feature type="region of interest" description="Disordered" evidence="2">
    <location>
        <begin position="412"/>
        <end position="443"/>
    </location>
</feature>
<feature type="region of interest" description="Disordered" evidence="2">
    <location>
        <begin position="466"/>
        <end position="494"/>
    </location>
</feature>
<feature type="region of interest" description="Disordered" evidence="2">
    <location>
        <begin position="855"/>
        <end position="933"/>
    </location>
</feature>
<sequence>MTACSLLQAHRPLMNARHRVPTPFPADLLGEASRYLGDDTTGMDGLQVALMHTYCVRQGVLPGQPEVCLDTYSDIISLILEYCWPKELDEHRFGVNQNTSLHLAAFLGEAAVVALLLHRGATASVKNHLGCYPFDVTDRADIRQFLVKSMEEEANNRRLIHQFPREPFSRDSMSHMILHNQYPGFPVATIPLRRGNSQNLLQGRDSDDEDLPGAPEPTFMDDPLGHPYGPTFYNDHGDDLDEMETQSAGDPLLALLDQESPNGSTLGRADWSEGPLYPVQRATLVISPTSQYRTDGNVSPGESSGDRPRSASRASSVESRIGTVQVGIVTTEEDILHAPTLGTAQWDTSGSNDSFHTADSSLPALNRSSSPLVTRFSANGSVTRSSPSAESDVESIKTNSLELLQRIASQTNSVTSDTSLSENVVKPTAESTQPTNASRDTETVSAGDFVKTVEDYHRSVANSVSTLETASSVSPPTNTTSSVPGTGLGLSSRSESTNLADSVVQIASQETLRKPSVTFAEELESIMSYRPVSQSSVETRTSDDSSSLHLDSSGPGVPDSWSSASSAGQSDVTGSLVVGSRSRSATILEQGNRPKAKLPRHSSMVRFDPNPHIISDVEMDDDDDQDDEEGDDSLMSSVEAMSSIDDDYLDRYVYTDTPNLPDNLVKVDEYESNADLPGLLQRGLYPRAMSYSGIIRPTTENVDDEGAIEPSGMVESGSLRHSLSYTSSFPRESSPLRHPVQPIETKLAAVDDEDRPEKTEAPPERQAWFKVGSIDSPDSSDVPTNPPTDGPSRVPTSTIETTTEESMLSTSSIQRPFGMDEEGYYEKALDIDRYPKGMGVQQDSEVVWATTMGVSNRNPLPATTETAIRKQQEDRWGGRQRKRSRTVSSSQAVGRLSQEGDKENAGPTLSGSYPEQSVRSHTYGGMVRPYSPDVRVMDPQATLQKAKLPLATVDHRNEEDNLTQGLHQETRGSGA</sequence>
<feature type="compositionally biased region" description="Polar residues" evidence="2">
    <location>
        <begin position="429"/>
        <end position="438"/>
    </location>
</feature>
<feature type="region of interest" description="Disordered" evidence="2">
    <location>
        <begin position="531"/>
        <end position="633"/>
    </location>
</feature>
<feature type="compositionally biased region" description="Low complexity" evidence="2">
    <location>
        <begin position="544"/>
        <end position="572"/>
    </location>
</feature>
<feature type="region of interest" description="Disordered" evidence="2">
    <location>
        <begin position="949"/>
        <end position="975"/>
    </location>
</feature>
<dbReference type="InterPro" id="IPR036770">
    <property type="entry name" value="Ankyrin_rpt-contain_sf"/>
</dbReference>
<dbReference type="SUPFAM" id="SSF48403">
    <property type="entry name" value="Ankyrin repeat"/>
    <property type="match status" value="1"/>
</dbReference>
<feature type="compositionally biased region" description="Acidic residues" evidence="2">
    <location>
        <begin position="617"/>
        <end position="632"/>
    </location>
</feature>